<accession>A0ACA9RHH5</accession>
<sequence length="44" mass="5140">MSTNFSSDPKFESPRDDHEPRNEHPLYEDDSPPKKCSWGFIDLS</sequence>
<dbReference type="EMBL" id="CAJVQC010054685">
    <property type="protein sequence ID" value="CAG8794490.1"/>
    <property type="molecule type" value="Genomic_DNA"/>
</dbReference>
<comment type="caution">
    <text evidence="1">The sequence shown here is derived from an EMBL/GenBank/DDBJ whole genome shotgun (WGS) entry which is preliminary data.</text>
</comment>
<evidence type="ECO:0000313" key="2">
    <source>
        <dbReference type="Proteomes" id="UP000789920"/>
    </source>
</evidence>
<organism evidence="1 2">
    <name type="scientific">Racocetra persica</name>
    <dbReference type="NCBI Taxonomy" id="160502"/>
    <lineage>
        <taxon>Eukaryota</taxon>
        <taxon>Fungi</taxon>
        <taxon>Fungi incertae sedis</taxon>
        <taxon>Mucoromycota</taxon>
        <taxon>Glomeromycotina</taxon>
        <taxon>Glomeromycetes</taxon>
        <taxon>Diversisporales</taxon>
        <taxon>Gigasporaceae</taxon>
        <taxon>Racocetra</taxon>
    </lineage>
</organism>
<name>A0ACA9RHH5_9GLOM</name>
<proteinExistence type="predicted"/>
<feature type="non-terminal residue" evidence="1">
    <location>
        <position position="44"/>
    </location>
</feature>
<protein>
    <submittedName>
        <fullName evidence="1">22284_t:CDS:1</fullName>
    </submittedName>
</protein>
<keyword evidence="2" id="KW-1185">Reference proteome</keyword>
<gene>
    <name evidence="1" type="ORF">RPERSI_LOCUS19775</name>
</gene>
<reference evidence="1" key="1">
    <citation type="submission" date="2021-06" db="EMBL/GenBank/DDBJ databases">
        <authorList>
            <person name="Kallberg Y."/>
            <person name="Tangrot J."/>
            <person name="Rosling A."/>
        </authorList>
    </citation>
    <scope>NUCLEOTIDE SEQUENCE</scope>
    <source>
        <strain evidence="1">MA461A</strain>
    </source>
</reference>
<dbReference type="Proteomes" id="UP000789920">
    <property type="component" value="Unassembled WGS sequence"/>
</dbReference>
<evidence type="ECO:0000313" key="1">
    <source>
        <dbReference type="EMBL" id="CAG8794490.1"/>
    </source>
</evidence>